<evidence type="ECO:0000313" key="1">
    <source>
        <dbReference type="EMBL" id="CAG8838316.1"/>
    </source>
</evidence>
<comment type="caution">
    <text evidence="1">The sequence shown here is derived from an EMBL/GenBank/DDBJ whole genome shotgun (WGS) entry which is preliminary data.</text>
</comment>
<dbReference type="EMBL" id="CAJVQC010120177">
    <property type="protein sequence ID" value="CAG8838316.1"/>
    <property type="molecule type" value="Genomic_DNA"/>
</dbReference>
<evidence type="ECO:0000313" key="2">
    <source>
        <dbReference type="Proteomes" id="UP000789920"/>
    </source>
</evidence>
<name>A0ACA9SH73_9GLOM</name>
<protein>
    <submittedName>
        <fullName evidence="1">36512_t:CDS:1</fullName>
    </submittedName>
</protein>
<dbReference type="Proteomes" id="UP000789920">
    <property type="component" value="Unassembled WGS sequence"/>
</dbReference>
<proteinExistence type="predicted"/>
<accession>A0ACA9SH73</accession>
<sequence>TKHRNPDTSTWQTVITGQTLDNALAIARLAFGKKKFLPFA</sequence>
<gene>
    <name evidence="1" type="ORF">RPERSI_LOCUS30626</name>
</gene>
<feature type="non-terminal residue" evidence="1">
    <location>
        <position position="40"/>
    </location>
</feature>
<reference evidence="1" key="1">
    <citation type="submission" date="2021-06" db="EMBL/GenBank/DDBJ databases">
        <authorList>
            <person name="Kallberg Y."/>
            <person name="Tangrot J."/>
            <person name="Rosling A."/>
        </authorList>
    </citation>
    <scope>NUCLEOTIDE SEQUENCE</scope>
    <source>
        <strain evidence="1">MA461A</strain>
    </source>
</reference>
<organism evidence="1 2">
    <name type="scientific">Racocetra persica</name>
    <dbReference type="NCBI Taxonomy" id="160502"/>
    <lineage>
        <taxon>Eukaryota</taxon>
        <taxon>Fungi</taxon>
        <taxon>Fungi incertae sedis</taxon>
        <taxon>Mucoromycota</taxon>
        <taxon>Glomeromycotina</taxon>
        <taxon>Glomeromycetes</taxon>
        <taxon>Diversisporales</taxon>
        <taxon>Gigasporaceae</taxon>
        <taxon>Racocetra</taxon>
    </lineage>
</organism>
<feature type="non-terminal residue" evidence="1">
    <location>
        <position position="1"/>
    </location>
</feature>
<keyword evidence="2" id="KW-1185">Reference proteome</keyword>